<dbReference type="Pfam" id="PF00578">
    <property type="entry name" value="AhpC-TSA"/>
    <property type="match status" value="1"/>
</dbReference>
<evidence type="ECO:0000313" key="3">
    <source>
        <dbReference type="EMBL" id="MCS3919300.1"/>
    </source>
</evidence>
<dbReference type="GO" id="GO:0004601">
    <property type="term" value="F:peroxidase activity"/>
    <property type="evidence" value="ECO:0007669"/>
    <property type="project" value="UniProtKB-KW"/>
</dbReference>
<keyword evidence="1" id="KW-0732">Signal</keyword>
<dbReference type="Proteomes" id="UP001204798">
    <property type="component" value="Unassembled WGS sequence"/>
</dbReference>
<proteinExistence type="predicted"/>
<feature type="signal peptide" evidence="1">
    <location>
        <begin position="1"/>
        <end position="22"/>
    </location>
</feature>
<protein>
    <submittedName>
        <fullName evidence="3">Glutathione peroxidase-family protein</fullName>
    </submittedName>
</protein>
<evidence type="ECO:0000259" key="2">
    <source>
        <dbReference type="Pfam" id="PF00578"/>
    </source>
</evidence>
<feature type="domain" description="Alkyl hydroperoxide reductase subunit C/ Thiol specific antioxidant" evidence="2">
    <location>
        <begin position="323"/>
        <end position="357"/>
    </location>
</feature>
<dbReference type="InterPro" id="IPR000866">
    <property type="entry name" value="AhpC/TSA"/>
</dbReference>
<gene>
    <name evidence="3" type="ORF">M2350_001713</name>
</gene>
<sequence length="358" mass="40334">MFRKFVRAVMTVGVVSMVSLLAAQSPLQKGLELRYEGEAKVQTGGGVVSAKVYVNDLVTEIGEKQAAIVASLRVFQPQIEGRELPPEAALRFLTITGVGEEEVVPIEQLFSESPPGGFIGQFVTLLPTYFLPVAQLKEGSSWTSKERIFLRADLLGEIRYQVTGKEKVGDSECWALTRTLLKPVVLQPEQGAQVNKVADKLWVDAKSGLVRQIQRETELQIQKGRVLTTVLNLTLKDTKKLESTEFNQRLKELEAIKAIHKRVGVTVMMRPTKEKLDEAEKALNEFVQRFKDSPYTVHVQMWQRIVQGIRQRLEQEEQRSGLIGKEAPDFELTSLDGKKVRLSSYRGKVVVLNFFAHW</sequence>
<name>A0ABT2EQW8_9BACT</name>
<dbReference type="Gene3D" id="3.40.30.10">
    <property type="entry name" value="Glutaredoxin"/>
    <property type="match status" value="1"/>
</dbReference>
<dbReference type="InterPro" id="IPR036249">
    <property type="entry name" value="Thioredoxin-like_sf"/>
</dbReference>
<keyword evidence="4" id="KW-1185">Reference proteome</keyword>
<dbReference type="EMBL" id="JANUCP010000003">
    <property type="protein sequence ID" value="MCS3919300.1"/>
    <property type="molecule type" value="Genomic_DNA"/>
</dbReference>
<dbReference type="SUPFAM" id="SSF52833">
    <property type="entry name" value="Thioredoxin-like"/>
    <property type="match status" value="1"/>
</dbReference>
<accession>A0ABT2EQW8</accession>
<organism evidence="3 4">
    <name type="scientific">Candidatus Fervidibacter sacchari</name>
    <dbReference type="NCBI Taxonomy" id="1448929"/>
    <lineage>
        <taxon>Bacteria</taxon>
        <taxon>Candidatus Fervidibacterota</taxon>
        <taxon>Candidatus Fervidibacter</taxon>
    </lineage>
</organism>
<comment type="caution">
    <text evidence="3">The sequence shown here is derived from an EMBL/GenBank/DDBJ whole genome shotgun (WGS) entry which is preliminary data.</text>
</comment>
<evidence type="ECO:0000256" key="1">
    <source>
        <dbReference type="SAM" id="SignalP"/>
    </source>
</evidence>
<reference evidence="3 4" key="1">
    <citation type="submission" date="2022-08" db="EMBL/GenBank/DDBJ databases">
        <title>Bacterial and archaeal communities from various locations to study Microbial Dark Matter (Phase II).</title>
        <authorList>
            <person name="Stepanauskas R."/>
        </authorList>
    </citation>
    <scope>NUCLEOTIDE SEQUENCE [LARGE SCALE GENOMIC DNA]</scope>
    <source>
        <strain evidence="3 4">PD1</strain>
    </source>
</reference>
<feature type="chain" id="PRO_5047411312" evidence="1">
    <location>
        <begin position="23"/>
        <end position="358"/>
    </location>
</feature>
<keyword evidence="3" id="KW-0560">Oxidoreductase</keyword>
<evidence type="ECO:0000313" key="4">
    <source>
        <dbReference type="Proteomes" id="UP001204798"/>
    </source>
</evidence>
<keyword evidence="3" id="KW-0575">Peroxidase</keyword>